<keyword evidence="1" id="KW-1133">Transmembrane helix</keyword>
<keyword evidence="4" id="KW-1185">Reference proteome</keyword>
<organism evidence="3 4">
    <name type="scientific">Fructobacillus fructosus</name>
    <dbReference type="NCBI Taxonomy" id="1631"/>
    <lineage>
        <taxon>Bacteria</taxon>
        <taxon>Bacillati</taxon>
        <taxon>Bacillota</taxon>
        <taxon>Bacilli</taxon>
        <taxon>Lactobacillales</taxon>
        <taxon>Lactobacillaceae</taxon>
        <taxon>Fructobacillus</taxon>
    </lineage>
</organism>
<sequence>MNNYRRYRTIKVLIILLVMLAGILFLFRGAIFQKAVQFGTEHQIVGTNNSKANQSLATQLANTDFQNQSVIIVNNNQPTFSNDDLTEKKGGWVRFANLDSLGRPQSAQALLKKQLMPSKKRERLTIKTPGYHAIRTGNAESDWLYNRSHLIGYQLSGSNNEPKNLITGTRQLNADSRVNAESMVTFENQIADYLKASSNHYVRYQVTPVYRGVELVPRGVWMQGQSLNDDQVKFNVYIFNVQEGWIINYLNGSATRG</sequence>
<keyword evidence="1" id="KW-0472">Membrane</keyword>
<feature type="domain" description="Type VII secretion system protein EssD-like" evidence="2">
    <location>
        <begin position="91"/>
        <end position="226"/>
    </location>
</feature>
<proteinExistence type="predicted"/>
<dbReference type="Pfam" id="PF13930">
    <property type="entry name" value="Endonuclea_NS_2"/>
    <property type="match status" value="1"/>
</dbReference>
<evidence type="ECO:0000313" key="3">
    <source>
        <dbReference type="EMBL" id="CAK1229971.1"/>
    </source>
</evidence>
<dbReference type="RefSeq" id="WP_338345912.1">
    <property type="nucleotide sequence ID" value="NZ_CAUZLR010000001.1"/>
</dbReference>
<feature type="transmembrane region" description="Helical" evidence="1">
    <location>
        <begin position="12"/>
        <end position="31"/>
    </location>
</feature>
<comment type="caution">
    <text evidence="3">The sequence shown here is derived from an EMBL/GenBank/DDBJ whole genome shotgun (WGS) entry which is preliminary data.</text>
</comment>
<dbReference type="Gene3D" id="3.40.570.10">
    <property type="entry name" value="Extracellular Endonuclease, subunit A"/>
    <property type="match status" value="1"/>
</dbReference>
<keyword evidence="3" id="KW-0238">DNA-binding</keyword>
<protein>
    <submittedName>
        <fullName evidence="3">Contains Zn-binding and two AraC-type DNA-binding domains (AdaA)</fullName>
    </submittedName>
</protein>
<evidence type="ECO:0000256" key="1">
    <source>
        <dbReference type="SAM" id="Phobius"/>
    </source>
</evidence>
<gene>
    <name evidence="3" type="ORF">R54839_PPFHFPJH_00381</name>
</gene>
<dbReference type="GO" id="GO:0003677">
    <property type="term" value="F:DNA binding"/>
    <property type="evidence" value="ECO:0007669"/>
    <property type="project" value="UniProtKB-KW"/>
</dbReference>
<accession>A0ABM9MP38</accession>
<dbReference type="InterPro" id="IPR044927">
    <property type="entry name" value="Endonuclea_NS_2"/>
</dbReference>
<name>A0ABM9MP38_9LACO</name>
<dbReference type="InterPro" id="IPR044929">
    <property type="entry name" value="DNA/RNA_non-sp_Endonuclease_sf"/>
</dbReference>
<reference evidence="3 4" key="1">
    <citation type="submission" date="2023-10" db="EMBL/GenBank/DDBJ databases">
        <authorList>
            <person name="Botero Cardona J."/>
        </authorList>
    </citation>
    <scope>NUCLEOTIDE SEQUENCE [LARGE SCALE GENOMIC DNA]</scope>
    <source>
        <strain evidence="3 4">R-54839</strain>
    </source>
</reference>
<keyword evidence="1" id="KW-0812">Transmembrane</keyword>
<evidence type="ECO:0000259" key="2">
    <source>
        <dbReference type="Pfam" id="PF13930"/>
    </source>
</evidence>
<dbReference type="Proteomes" id="UP001314261">
    <property type="component" value="Unassembled WGS sequence"/>
</dbReference>
<dbReference type="EMBL" id="CAUZLR010000001">
    <property type="protein sequence ID" value="CAK1229971.1"/>
    <property type="molecule type" value="Genomic_DNA"/>
</dbReference>
<evidence type="ECO:0000313" key="4">
    <source>
        <dbReference type="Proteomes" id="UP001314261"/>
    </source>
</evidence>